<feature type="region of interest" description="Disordered" evidence="1">
    <location>
        <begin position="85"/>
        <end position="127"/>
    </location>
</feature>
<dbReference type="OrthoDB" id="10469605at2759"/>
<accession>A0A9Q1IR59</accession>
<name>A0A9Q1IR59_SYNKA</name>
<organism evidence="3 4">
    <name type="scientific">Synaphobranchus kaupii</name>
    <name type="common">Kaup's arrowtooth eel</name>
    <dbReference type="NCBI Taxonomy" id="118154"/>
    <lineage>
        <taxon>Eukaryota</taxon>
        <taxon>Metazoa</taxon>
        <taxon>Chordata</taxon>
        <taxon>Craniata</taxon>
        <taxon>Vertebrata</taxon>
        <taxon>Euteleostomi</taxon>
        <taxon>Actinopterygii</taxon>
        <taxon>Neopterygii</taxon>
        <taxon>Teleostei</taxon>
        <taxon>Anguilliformes</taxon>
        <taxon>Synaphobranchidae</taxon>
        <taxon>Synaphobranchus</taxon>
    </lineage>
</organism>
<keyword evidence="2" id="KW-0472">Membrane</keyword>
<evidence type="ECO:0000256" key="2">
    <source>
        <dbReference type="SAM" id="Phobius"/>
    </source>
</evidence>
<evidence type="ECO:0000313" key="4">
    <source>
        <dbReference type="Proteomes" id="UP001152622"/>
    </source>
</evidence>
<feature type="transmembrane region" description="Helical" evidence="2">
    <location>
        <begin position="149"/>
        <end position="169"/>
    </location>
</feature>
<comment type="caution">
    <text evidence="3">The sequence shown here is derived from an EMBL/GenBank/DDBJ whole genome shotgun (WGS) entry which is preliminary data.</text>
</comment>
<dbReference type="Proteomes" id="UP001152622">
    <property type="component" value="Chromosome 10"/>
</dbReference>
<evidence type="ECO:0000256" key="1">
    <source>
        <dbReference type="SAM" id="MobiDB-lite"/>
    </source>
</evidence>
<dbReference type="AlphaFoldDB" id="A0A9Q1IR59"/>
<gene>
    <name evidence="3" type="ORF">SKAU_G00276850</name>
</gene>
<dbReference type="EMBL" id="JAINUF010000010">
    <property type="protein sequence ID" value="KAJ8349096.1"/>
    <property type="molecule type" value="Genomic_DNA"/>
</dbReference>
<keyword evidence="2" id="KW-0812">Transmembrane</keyword>
<protein>
    <submittedName>
        <fullName evidence="3">Uncharacterized protein</fullName>
    </submittedName>
</protein>
<proteinExistence type="predicted"/>
<sequence length="200" mass="22418">MGNRGLKNSCKVFEKDQLILPWSLELLGLVSAEMGKAELSALLRQCVSALSNRLSSESICDPLYGDVTTHREAWHLGVPPHTWADLDSPHPPPEDPKNKIHVPTSILRKRSNQTGSSPELSHGRKSDRRVHFRDPEFTVYTYCAPGCPYLTFLTGLVLLLSILVVVLFCASWQQSQRPCEVLQAVVGKVVWGSWLWLTMQ</sequence>
<keyword evidence="2" id="KW-1133">Transmembrane helix</keyword>
<reference evidence="3" key="1">
    <citation type="journal article" date="2023" name="Science">
        <title>Genome structures resolve the early diversification of teleost fishes.</title>
        <authorList>
            <person name="Parey E."/>
            <person name="Louis A."/>
            <person name="Montfort J."/>
            <person name="Bouchez O."/>
            <person name="Roques C."/>
            <person name="Iampietro C."/>
            <person name="Lluch J."/>
            <person name="Castinel A."/>
            <person name="Donnadieu C."/>
            <person name="Desvignes T."/>
            <person name="Floi Bucao C."/>
            <person name="Jouanno E."/>
            <person name="Wen M."/>
            <person name="Mejri S."/>
            <person name="Dirks R."/>
            <person name="Jansen H."/>
            <person name="Henkel C."/>
            <person name="Chen W.J."/>
            <person name="Zahm M."/>
            <person name="Cabau C."/>
            <person name="Klopp C."/>
            <person name="Thompson A.W."/>
            <person name="Robinson-Rechavi M."/>
            <person name="Braasch I."/>
            <person name="Lecointre G."/>
            <person name="Bobe J."/>
            <person name="Postlethwait J.H."/>
            <person name="Berthelot C."/>
            <person name="Roest Crollius H."/>
            <person name="Guiguen Y."/>
        </authorList>
    </citation>
    <scope>NUCLEOTIDE SEQUENCE</scope>
    <source>
        <strain evidence="3">WJC10195</strain>
    </source>
</reference>
<evidence type="ECO:0000313" key="3">
    <source>
        <dbReference type="EMBL" id="KAJ8349096.1"/>
    </source>
</evidence>
<keyword evidence="4" id="KW-1185">Reference proteome</keyword>